<reference evidence="1 2" key="2">
    <citation type="journal article" date="2022" name="Mol. Ecol. Resour.">
        <title>The genomes of chicory, endive, great burdock and yacon provide insights into Asteraceae paleo-polyploidization history and plant inulin production.</title>
        <authorList>
            <person name="Fan W."/>
            <person name="Wang S."/>
            <person name="Wang H."/>
            <person name="Wang A."/>
            <person name="Jiang F."/>
            <person name="Liu H."/>
            <person name="Zhao H."/>
            <person name="Xu D."/>
            <person name="Zhang Y."/>
        </authorList>
    </citation>
    <scope>NUCLEOTIDE SEQUENCE [LARGE SCALE GENOMIC DNA]</scope>
    <source>
        <strain evidence="2">cv. Punajuju</strain>
        <tissue evidence="1">Leaves</tissue>
    </source>
</reference>
<keyword evidence="2" id="KW-1185">Reference proteome</keyword>
<organism evidence="1 2">
    <name type="scientific">Cichorium intybus</name>
    <name type="common">Chicory</name>
    <dbReference type="NCBI Taxonomy" id="13427"/>
    <lineage>
        <taxon>Eukaryota</taxon>
        <taxon>Viridiplantae</taxon>
        <taxon>Streptophyta</taxon>
        <taxon>Embryophyta</taxon>
        <taxon>Tracheophyta</taxon>
        <taxon>Spermatophyta</taxon>
        <taxon>Magnoliopsida</taxon>
        <taxon>eudicotyledons</taxon>
        <taxon>Gunneridae</taxon>
        <taxon>Pentapetalae</taxon>
        <taxon>asterids</taxon>
        <taxon>campanulids</taxon>
        <taxon>Asterales</taxon>
        <taxon>Asteraceae</taxon>
        <taxon>Cichorioideae</taxon>
        <taxon>Cichorieae</taxon>
        <taxon>Cichoriinae</taxon>
        <taxon>Cichorium</taxon>
    </lineage>
</organism>
<reference evidence="2" key="1">
    <citation type="journal article" date="2022" name="Mol. Ecol. Resour.">
        <title>The genomes of chicory, endive, great burdock and yacon provide insights into Asteraceae palaeo-polyploidization history and plant inulin production.</title>
        <authorList>
            <person name="Fan W."/>
            <person name="Wang S."/>
            <person name="Wang H."/>
            <person name="Wang A."/>
            <person name="Jiang F."/>
            <person name="Liu H."/>
            <person name="Zhao H."/>
            <person name="Xu D."/>
            <person name="Zhang Y."/>
        </authorList>
    </citation>
    <scope>NUCLEOTIDE SEQUENCE [LARGE SCALE GENOMIC DNA]</scope>
    <source>
        <strain evidence="2">cv. Punajuju</strain>
    </source>
</reference>
<evidence type="ECO:0000313" key="2">
    <source>
        <dbReference type="Proteomes" id="UP001055811"/>
    </source>
</evidence>
<evidence type="ECO:0000313" key="1">
    <source>
        <dbReference type="EMBL" id="KAI3780780.1"/>
    </source>
</evidence>
<dbReference type="EMBL" id="CM042010">
    <property type="protein sequence ID" value="KAI3780780.1"/>
    <property type="molecule type" value="Genomic_DNA"/>
</dbReference>
<dbReference type="Proteomes" id="UP001055811">
    <property type="component" value="Linkage Group LG02"/>
</dbReference>
<proteinExistence type="predicted"/>
<protein>
    <submittedName>
        <fullName evidence="1">Uncharacterized protein</fullName>
    </submittedName>
</protein>
<sequence>MGTIKILLFCFLFAEILFFRPTTGRFLHLSVTTHTESYVSDPPLSATVDSSSSLAPALAPSREVEEIDGSGGQEVHSEYHHHSDKSDVAGGGVIIGGLVTAFFCTLYCYIRVTRRQDGEKH</sequence>
<name>A0ACB9GBI6_CICIN</name>
<comment type="caution">
    <text evidence="1">The sequence shown here is derived from an EMBL/GenBank/DDBJ whole genome shotgun (WGS) entry which is preliminary data.</text>
</comment>
<gene>
    <name evidence="1" type="ORF">L2E82_10771</name>
</gene>
<accession>A0ACB9GBI6</accession>